<protein>
    <submittedName>
        <fullName evidence="1">Uncharacterized protein</fullName>
    </submittedName>
</protein>
<gene>
    <name evidence="1" type="ORF">SC1083_0575</name>
</gene>
<reference evidence="1 2" key="1">
    <citation type="submission" date="2010-10" db="EMBL/GenBank/DDBJ databases">
        <authorList>
            <person name="Chen C."/>
            <person name="Kittichotirat W."/>
            <person name="Asikainen S."/>
            <person name="Bumgarner R."/>
        </authorList>
    </citation>
    <scope>NUCLEOTIDE SEQUENCE [LARGE SCALE GENOMIC DNA]</scope>
    <source>
        <strain evidence="1 2">SC1083</strain>
    </source>
</reference>
<dbReference type="EMBL" id="AEJM01000016">
    <property type="protein sequence ID" value="EGY34189.1"/>
    <property type="molecule type" value="Genomic_DNA"/>
</dbReference>
<evidence type="ECO:0000313" key="1">
    <source>
        <dbReference type="EMBL" id="EGY34189.1"/>
    </source>
</evidence>
<name>G4A6Y5_AGGAC</name>
<organism evidence="1 2">
    <name type="scientific">Aggregatibacter actinomycetemcomitans serotype e str. SC1083</name>
    <dbReference type="NCBI Taxonomy" id="907488"/>
    <lineage>
        <taxon>Bacteria</taxon>
        <taxon>Pseudomonadati</taxon>
        <taxon>Pseudomonadota</taxon>
        <taxon>Gammaproteobacteria</taxon>
        <taxon>Pasteurellales</taxon>
        <taxon>Pasteurellaceae</taxon>
        <taxon>Aggregatibacter</taxon>
    </lineage>
</organism>
<comment type="caution">
    <text evidence="1">The sequence shown here is derived from an EMBL/GenBank/DDBJ whole genome shotgun (WGS) entry which is preliminary data.</text>
</comment>
<sequence>MILVISDVCSQSLKISTHRETRAIPITGESYLPNAPEKTEKVRWILNVFFEFKKHSKKPPHF</sequence>
<dbReference type="SMR" id="G4A6Y5"/>
<dbReference type="Proteomes" id="UP000005508">
    <property type="component" value="Unassembled WGS sequence"/>
</dbReference>
<evidence type="ECO:0000313" key="2">
    <source>
        <dbReference type="Proteomes" id="UP000005508"/>
    </source>
</evidence>
<proteinExistence type="predicted"/>
<dbReference type="AlphaFoldDB" id="G4A6Y5"/>
<accession>G4A6Y5</accession>